<keyword evidence="3" id="KW-1185">Reference proteome</keyword>
<protein>
    <submittedName>
        <fullName evidence="2">Uncharacterized protein</fullName>
    </submittedName>
</protein>
<reference evidence="2 3" key="1">
    <citation type="submission" date="2020-08" db="EMBL/GenBank/DDBJ databases">
        <authorList>
            <person name="Newling K."/>
            <person name="Davey J."/>
            <person name="Forrester S."/>
        </authorList>
    </citation>
    <scope>NUCLEOTIDE SEQUENCE [LARGE SCALE GENOMIC DNA]</scope>
    <source>
        <strain evidence="3">Crithidia deanei Carvalho (ATCC PRA-265)</strain>
    </source>
</reference>
<feature type="compositionally biased region" description="Low complexity" evidence="1">
    <location>
        <begin position="216"/>
        <end position="228"/>
    </location>
</feature>
<gene>
    <name evidence="2" type="ORF">ADEAN_000133600</name>
</gene>
<feature type="region of interest" description="Disordered" evidence="1">
    <location>
        <begin position="203"/>
        <end position="228"/>
    </location>
</feature>
<evidence type="ECO:0000313" key="2">
    <source>
        <dbReference type="EMBL" id="CAD2213892.1"/>
    </source>
</evidence>
<name>A0A7G2C7D8_9TRYP</name>
<accession>A0A7G2C7D8</accession>
<evidence type="ECO:0000256" key="1">
    <source>
        <dbReference type="SAM" id="MobiDB-lite"/>
    </source>
</evidence>
<dbReference type="VEuPathDB" id="TriTrypDB:ADEAN_000133600"/>
<sequence>MEMGENLSEWPKLEEIRDTSGLKRGVNTTQTEVNVFSDDDSGRRRSDVPNFFNKLDALARRVHTEQNPATNVFLQSRRGGLKAYLGRLPTQYPVTVNMYDHIVPRNIPEDSSTSSVVVRETDLQESYFQSTAHRRQVLEALSTVPLSELGLLGSSILSFTDTTETVNPGPEASRCYLLIFPPIPCRSYPYRRICCSVSKRTRRASPLKRRERPPTGSSSSALMGSSSG</sequence>
<proteinExistence type="predicted"/>
<organism evidence="2 3">
    <name type="scientific">Angomonas deanei</name>
    <dbReference type="NCBI Taxonomy" id="59799"/>
    <lineage>
        <taxon>Eukaryota</taxon>
        <taxon>Discoba</taxon>
        <taxon>Euglenozoa</taxon>
        <taxon>Kinetoplastea</taxon>
        <taxon>Metakinetoplastina</taxon>
        <taxon>Trypanosomatida</taxon>
        <taxon>Trypanosomatidae</taxon>
        <taxon>Strigomonadinae</taxon>
        <taxon>Angomonas</taxon>
    </lineage>
</organism>
<dbReference type="EMBL" id="LR877146">
    <property type="protein sequence ID" value="CAD2213892.1"/>
    <property type="molecule type" value="Genomic_DNA"/>
</dbReference>
<evidence type="ECO:0000313" key="3">
    <source>
        <dbReference type="Proteomes" id="UP000515908"/>
    </source>
</evidence>
<dbReference type="AlphaFoldDB" id="A0A7G2C7D8"/>
<dbReference type="Proteomes" id="UP000515908">
    <property type="component" value="Chromosome 02"/>
</dbReference>